<comment type="caution">
    <text evidence="11">The sequence shown here is derived from an EMBL/GenBank/DDBJ whole genome shotgun (WGS) entry which is preliminary data.</text>
</comment>
<proteinExistence type="predicted"/>
<dbReference type="EMBL" id="RKLX01000003">
    <property type="protein sequence ID" value="TGD19839.1"/>
    <property type="molecule type" value="Genomic_DNA"/>
</dbReference>
<dbReference type="PANTHER" id="PTHR27000">
    <property type="entry name" value="LEUCINE-RICH REPEAT RECEPTOR-LIKE PROTEIN KINASE FAMILY PROTEIN-RELATED"/>
    <property type="match status" value="1"/>
</dbReference>
<evidence type="ECO:0000256" key="10">
    <source>
        <dbReference type="SAM" id="MobiDB-lite"/>
    </source>
</evidence>
<evidence type="ECO:0000313" key="11">
    <source>
        <dbReference type="EMBL" id="TGD19839.1"/>
    </source>
</evidence>
<feature type="compositionally biased region" description="Low complexity" evidence="10">
    <location>
        <begin position="575"/>
        <end position="609"/>
    </location>
</feature>
<sequence length="737" mass="77518">MRNELGTMKEHYKSYKAGKRWVFACITVMSLGLGLVGAGTTAQADDASGNDASSSNVQPASNLQDKQQVLKTTTSSTTKESDVQNSADNDVDSDNLANDTSNDAANSDQEKDNTGAPQSDADVNASSDKDNVNDEPAPQAPVDDQSGQADDVVDDTPDTVKDESPESNVAGNTDNTTDKIDETGDTDKMAVSDLNTSATYGPARLARTNLMKTATSSIDGVDASVWMPDANLRAAVEYDINRWNQEGDVTVTDANLSENLARLNSLTISNAAGMPTSLEGLQYFTRLGTLEVNGDLPAAGWIDFSFAKNLSIVYITDSALNGVDFPTFFKQTFGNNPELMILSITHSGMTGNLPDITNYHNLQNFTVTNANLTGTLADLGSSTSLKTLMLGYNQLTGNLSGIDNFPNLASLYAADNNLSGDLTDMSHYTGTLYLPDNHLTSGVQNQKGYAQGLSSMDFQTVTGPTYTLTSKNREIDPVAGVIAGVQDATGAIATDDPMIVYNPGTAGEYFKIVTTSNGGFKLQAIGDVPDGDYTLTVINKKTYQYGVNLTFTVKNGEDPADPDTTDPDTKDPDTDTTNPGGTTTPDTTNPDTTPTTPETTTPDTPVTGGDADEIIAPTTDDSATPLTGGDGATIDTTTPTAQTTNQSAGQADRVVKNTTKRNGQPVSLVAKNSARVVRGTKAPVAHQPATANRLAAKRTATPTTLPQTNEQNSAELIAAGVAVALATLGMGVKVRRH</sequence>
<feature type="compositionally biased region" description="Polar residues" evidence="10">
    <location>
        <begin position="56"/>
        <end position="70"/>
    </location>
</feature>
<dbReference type="Gene3D" id="3.80.10.10">
    <property type="entry name" value="Ribonuclease Inhibitor"/>
    <property type="match status" value="1"/>
</dbReference>
<evidence type="ECO:0000256" key="3">
    <source>
        <dbReference type="ARBA" id="ARBA00022692"/>
    </source>
</evidence>
<evidence type="ECO:0000256" key="6">
    <source>
        <dbReference type="ARBA" id="ARBA00022989"/>
    </source>
</evidence>
<keyword evidence="9" id="KW-0325">Glycoprotein</keyword>
<keyword evidence="5" id="KW-0677">Repeat</keyword>
<dbReference type="GO" id="GO:0016020">
    <property type="term" value="C:membrane"/>
    <property type="evidence" value="ECO:0007669"/>
    <property type="project" value="UniProtKB-SubCell"/>
</dbReference>
<keyword evidence="6" id="KW-1133">Transmembrane helix</keyword>
<dbReference type="OrthoDB" id="2252996at2"/>
<feature type="compositionally biased region" description="Low complexity" evidence="10">
    <location>
        <begin position="41"/>
        <end position="55"/>
    </location>
</feature>
<evidence type="ECO:0000256" key="7">
    <source>
        <dbReference type="ARBA" id="ARBA00023136"/>
    </source>
</evidence>
<dbReference type="NCBIfam" id="TIGR01167">
    <property type="entry name" value="LPXTG_anchor"/>
    <property type="match status" value="1"/>
</dbReference>
<keyword evidence="4" id="KW-0732">Signal</keyword>
<dbReference type="AlphaFoldDB" id="A0A4Z0JDP6"/>
<feature type="compositionally biased region" description="Polar residues" evidence="10">
    <location>
        <begin position="95"/>
        <end position="107"/>
    </location>
</feature>
<dbReference type="Pfam" id="PF19258">
    <property type="entry name" value="KxYKxGKxW_sig"/>
    <property type="match status" value="1"/>
</dbReference>
<evidence type="ECO:0000256" key="8">
    <source>
        <dbReference type="ARBA" id="ARBA00023170"/>
    </source>
</evidence>
<keyword evidence="7" id="KW-0472">Membrane</keyword>
<gene>
    <name evidence="11" type="ORF">EGT51_03100</name>
</gene>
<keyword evidence="3" id="KW-0812">Transmembrane</keyword>
<protein>
    <submittedName>
        <fullName evidence="11">LPXTG cell wall anchor domain-containing protein</fullName>
    </submittedName>
</protein>
<dbReference type="SUPFAM" id="SSF52058">
    <property type="entry name" value="L domain-like"/>
    <property type="match status" value="1"/>
</dbReference>
<feature type="region of interest" description="Disordered" evidence="10">
    <location>
        <begin position="41"/>
        <end position="184"/>
    </location>
</feature>
<evidence type="ECO:0000256" key="4">
    <source>
        <dbReference type="ARBA" id="ARBA00022729"/>
    </source>
</evidence>
<evidence type="ECO:0000313" key="12">
    <source>
        <dbReference type="Proteomes" id="UP000297348"/>
    </source>
</evidence>
<dbReference type="PANTHER" id="PTHR27000:SF642">
    <property type="entry name" value="INACTIVE LEUCINE-RICH REPEAT RECEPTOR KINASE XIAO-RELATED"/>
    <property type="match status" value="1"/>
</dbReference>
<keyword evidence="8" id="KW-0675">Receptor</keyword>
<evidence type="ECO:0000256" key="9">
    <source>
        <dbReference type="ARBA" id="ARBA00023180"/>
    </source>
</evidence>
<organism evidence="11 12">
    <name type="scientific">Levilactobacillus suantsaiihabitans</name>
    <dbReference type="NCBI Taxonomy" id="2487722"/>
    <lineage>
        <taxon>Bacteria</taxon>
        <taxon>Bacillati</taxon>
        <taxon>Bacillota</taxon>
        <taxon>Bacilli</taxon>
        <taxon>Lactobacillales</taxon>
        <taxon>Lactobacillaceae</taxon>
        <taxon>Levilactobacillus</taxon>
    </lineage>
</organism>
<comment type="subcellular location">
    <subcellularLocation>
        <location evidence="1">Membrane</location>
        <topology evidence="1">Single-pass membrane protein</topology>
    </subcellularLocation>
</comment>
<dbReference type="NCBIfam" id="TIGR03715">
    <property type="entry name" value="KxYKxGKxW"/>
    <property type="match status" value="1"/>
</dbReference>
<keyword evidence="12" id="KW-1185">Reference proteome</keyword>
<reference evidence="11 12" key="1">
    <citation type="submission" date="2018-10" db="EMBL/GenBank/DDBJ databases">
        <title>Lactobacillus sp. R7 and Lactobacillus sp. R19 isolated from fermented mustard green product of Taiwan.</title>
        <authorList>
            <person name="Lin S.-T."/>
        </authorList>
    </citation>
    <scope>NUCLEOTIDE SEQUENCE [LARGE SCALE GENOMIC DNA]</scope>
    <source>
        <strain evidence="11 12">BCRC 81129</strain>
    </source>
</reference>
<dbReference type="InterPro" id="IPR032675">
    <property type="entry name" value="LRR_dom_sf"/>
</dbReference>
<feature type="region of interest" description="Disordered" evidence="10">
    <location>
        <begin position="553"/>
        <end position="652"/>
    </location>
</feature>
<feature type="compositionally biased region" description="Low complexity" evidence="10">
    <location>
        <begin position="632"/>
        <end position="644"/>
    </location>
</feature>
<name>A0A4Z0JDP6_9LACO</name>
<dbReference type="RefSeq" id="WP_135367339.1">
    <property type="nucleotide sequence ID" value="NZ_RKLX01000003.1"/>
</dbReference>
<evidence type="ECO:0000256" key="2">
    <source>
        <dbReference type="ARBA" id="ARBA00022614"/>
    </source>
</evidence>
<feature type="compositionally biased region" description="Polar residues" evidence="10">
    <location>
        <begin position="166"/>
        <end position="175"/>
    </location>
</feature>
<accession>A0A4Z0JDP6</accession>
<keyword evidence="2" id="KW-0433">Leucine-rich repeat</keyword>
<evidence type="ECO:0000256" key="1">
    <source>
        <dbReference type="ARBA" id="ARBA00004167"/>
    </source>
</evidence>
<dbReference type="Proteomes" id="UP000297348">
    <property type="component" value="Unassembled WGS sequence"/>
</dbReference>
<dbReference type="InterPro" id="IPR022263">
    <property type="entry name" value="KxYKxGKxW"/>
</dbReference>
<evidence type="ECO:0000256" key="5">
    <source>
        <dbReference type="ARBA" id="ARBA00022737"/>
    </source>
</evidence>